<gene>
    <name evidence="1" type="ORF">TM448A01175_0025</name>
</gene>
<dbReference type="EMBL" id="MT144106">
    <property type="protein sequence ID" value="QJA48870.1"/>
    <property type="molecule type" value="Genomic_DNA"/>
</dbReference>
<organism evidence="1">
    <name type="scientific">viral metagenome</name>
    <dbReference type="NCBI Taxonomy" id="1070528"/>
    <lineage>
        <taxon>unclassified sequences</taxon>
        <taxon>metagenomes</taxon>
        <taxon>organismal metagenomes</taxon>
    </lineage>
</organism>
<evidence type="ECO:0000313" key="1">
    <source>
        <dbReference type="EMBL" id="QJA48870.1"/>
    </source>
</evidence>
<sequence length="410" mass="43997">MAWDVGVIAANVGRASGVSSGAAANDIKTLYKAIYLKNREPELVYQQFAQKQANMDIPLNKGDNVEFTRYSPLATSATYNLLVEGTEQTAEMYYSQTVTAVLDEYGNFVQPSSRVWLTAFDPKLGGLSRLLGIQAGKSLDLKIQNVLAKGFIGIRADGDTTYQGTIQCAASAGTTTVPIFDSLPTAIAAATTTGSGVVVWLTGKNQGISRTYVGATSTTITIAALPNAPADDDTAWIVDTTGLTTGDKITAEIIKKAGALLEKNETPMFPDGYYHAVIPAGEMKYDFMNDTEYINLKHYAAPKDLYRNLVGEFANIRFHKDSHPYKHTAGTMGTYVATAAPQMVSIFGSDAFGNIKLAGKDQAFEICPPTFSTATPLAMFGTMSWKNMYCPLVLNGAWGVNIFAVPTSLG</sequence>
<dbReference type="NCBIfam" id="TIGR04387">
    <property type="entry name" value="capsid_maj_N4"/>
    <property type="match status" value="2"/>
</dbReference>
<dbReference type="AlphaFoldDB" id="A0A6H1ZNU3"/>
<proteinExistence type="predicted"/>
<accession>A0A6H1ZNU3</accession>
<reference evidence="1" key="1">
    <citation type="submission" date="2020-03" db="EMBL/GenBank/DDBJ databases">
        <title>The deep terrestrial virosphere.</title>
        <authorList>
            <person name="Holmfeldt K."/>
            <person name="Nilsson E."/>
            <person name="Simone D."/>
            <person name="Lopez-Fernandez M."/>
            <person name="Wu X."/>
            <person name="de Brujin I."/>
            <person name="Lundin D."/>
            <person name="Andersson A."/>
            <person name="Bertilsson S."/>
            <person name="Dopson M."/>
        </authorList>
    </citation>
    <scope>NUCLEOTIDE SEQUENCE</scope>
    <source>
        <strain evidence="1">TM448A01175</strain>
    </source>
</reference>
<protein>
    <submittedName>
        <fullName evidence="1">Putative capsid protein</fullName>
    </submittedName>
</protein>
<name>A0A6H1ZNU3_9ZZZZ</name>